<dbReference type="InterPro" id="IPR053151">
    <property type="entry name" value="RNase_H-like"/>
</dbReference>
<accession>A0AA39RF44</accession>
<dbReference type="InterPro" id="IPR036397">
    <property type="entry name" value="RNaseH_sf"/>
</dbReference>
<dbReference type="PANTHER" id="PTHR47723">
    <property type="entry name" value="OS05G0353850 PROTEIN"/>
    <property type="match status" value="1"/>
</dbReference>
<dbReference type="Pfam" id="PF13456">
    <property type="entry name" value="RVT_3"/>
    <property type="match status" value="1"/>
</dbReference>
<protein>
    <recommendedName>
        <fullName evidence="1">RNase H type-1 domain-containing protein</fullName>
    </recommendedName>
</protein>
<reference evidence="2" key="1">
    <citation type="journal article" date="2022" name="Plant J.">
        <title>Strategies of tolerance reflected in two North American maple genomes.</title>
        <authorList>
            <person name="McEvoy S.L."/>
            <person name="Sezen U.U."/>
            <person name="Trouern-Trend A."/>
            <person name="McMahon S.M."/>
            <person name="Schaberg P.G."/>
            <person name="Yang J."/>
            <person name="Wegrzyn J.L."/>
            <person name="Swenson N.G."/>
        </authorList>
    </citation>
    <scope>NUCLEOTIDE SEQUENCE</scope>
    <source>
        <strain evidence="2">NS2018</strain>
    </source>
</reference>
<dbReference type="Gene3D" id="3.30.420.10">
    <property type="entry name" value="Ribonuclease H-like superfamily/Ribonuclease H"/>
    <property type="match status" value="1"/>
</dbReference>
<sequence>MIFLNIMDYNDLSKLCESLSLSEDDDIPETKIKGEVKRNLLRSMRWDVIFLFFDLRIRKTKEGCFRADRGHPLRECPSRRPTADEGRPLKYGAWIRAGAALGEEPKGKRPRGEGDQHFAGTRQGLLEPKLTSRNEIRGLIDSNGVWREDGDQVNNIIQDHFLSIFQSSVPSSVSFQKVLESVDHKVKDNMNQILLAPFTSFDIKAALDDMPPSKAPAFLPSWKPPKLGEFKINYDASYRLRSGKAGVGIIIQEYKGIAIATRSSPVLGCSSVEMLKAQACLEGLQLAIDIGISGVVIEFDDAGVIQLPSNQIVPHTEMGAIIRNSLALGASMNLLSFEAIRRKANSVAHCLAQLVLSLDGPVVWLDEMPSDIARLVRLDSISFGCSV</sequence>
<feature type="domain" description="RNase H type-1" evidence="1">
    <location>
        <begin position="233"/>
        <end position="353"/>
    </location>
</feature>
<dbReference type="PANTHER" id="PTHR47723:SF24">
    <property type="entry name" value="RNASE H TYPE-1 DOMAIN-CONTAINING PROTEIN"/>
    <property type="match status" value="1"/>
</dbReference>
<name>A0AA39RF44_ACESA</name>
<evidence type="ECO:0000313" key="3">
    <source>
        <dbReference type="Proteomes" id="UP001168877"/>
    </source>
</evidence>
<gene>
    <name evidence="2" type="ORF">LWI29_034512</name>
</gene>
<organism evidence="2 3">
    <name type="scientific">Acer saccharum</name>
    <name type="common">Sugar maple</name>
    <dbReference type="NCBI Taxonomy" id="4024"/>
    <lineage>
        <taxon>Eukaryota</taxon>
        <taxon>Viridiplantae</taxon>
        <taxon>Streptophyta</taxon>
        <taxon>Embryophyta</taxon>
        <taxon>Tracheophyta</taxon>
        <taxon>Spermatophyta</taxon>
        <taxon>Magnoliopsida</taxon>
        <taxon>eudicotyledons</taxon>
        <taxon>Gunneridae</taxon>
        <taxon>Pentapetalae</taxon>
        <taxon>rosids</taxon>
        <taxon>malvids</taxon>
        <taxon>Sapindales</taxon>
        <taxon>Sapindaceae</taxon>
        <taxon>Hippocastanoideae</taxon>
        <taxon>Acereae</taxon>
        <taxon>Acer</taxon>
    </lineage>
</organism>
<evidence type="ECO:0000313" key="2">
    <source>
        <dbReference type="EMBL" id="KAK0572630.1"/>
    </source>
</evidence>
<dbReference type="InterPro" id="IPR012337">
    <property type="entry name" value="RNaseH-like_sf"/>
</dbReference>
<dbReference type="SUPFAM" id="SSF53098">
    <property type="entry name" value="Ribonuclease H-like"/>
    <property type="match status" value="1"/>
</dbReference>
<dbReference type="AlphaFoldDB" id="A0AA39RF44"/>
<keyword evidence="3" id="KW-1185">Reference proteome</keyword>
<dbReference type="GO" id="GO:0004523">
    <property type="term" value="F:RNA-DNA hybrid ribonuclease activity"/>
    <property type="evidence" value="ECO:0007669"/>
    <property type="project" value="InterPro"/>
</dbReference>
<dbReference type="InterPro" id="IPR044730">
    <property type="entry name" value="RNase_H-like_dom_plant"/>
</dbReference>
<dbReference type="CDD" id="cd06222">
    <property type="entry name" value="RNase_H_like"/>
    <property type="match status" value="1"/>
</dbReference>
<dbReference type="Proteomes" id="UP001168877">
    <property type="component" value="Unassembled WGS sequence"/>
</dbReference>
<reference evidence="2" key="2">
    <citation type="submission" date="2023-06" db="EMBL/GenBank/DDBJ databases">
        <authorList>
            <person name="Swenson N.G."/>
            <person name="Wegrzyn J.L."/>
            <person name="Mcevoy S.L."/>
        </authorList>
    </citation>
    <scope>NUCLEOTIDE SEQUENCE</scope>
    <source>
        <strain evidence="2">NS2018</strain>
        <tissue evidence="2">Leaf</tissue>
    </source>
</reference>
<evidence type="ECO:0000259" key="1">
    <source>
        <dbReference type="Pfam" id="PF13456"/>
    </source>
</evidence>
<dbReference type="GO" id="GO:0003676">
    <property type="term" value="F:nucleic acid binding"/>
    <property type="evidence" value="ECO:0007669"/>
    <property type="project" value="InterPro"/>
</dbReference>
<proteinExistence type="predicted"/>
<dbReference type="InterPro" id="IPR002156">
    <property type="entry name" value="RNaseH_domain"/>
</dbReference>
<comment type="caution">
    <text evidence="2">The sequence shown here is derived from an EMBL/GenBank/DDBJ whole genome shotgun (WGS) entry which is preliminary data.</text>
</comment>
<dbReference type="EMBL" id="JAUESC010000388">
    <property type="protein sequence ID" value="KAK0572630.1"/>
    <property type="molecule type" value="Genomic_DNA"/>
</dbReference>